<evidence type="ECO:0000256" key="4">
    <source>
        <dbReference type="ARBA" id="ARBA00013255"/>
    </source>
</evidence>
<evidence type="ECO:0000256" key="10">
    <source>
        <dbReference type="ARBA" id="ARBA00023211"/>
    </source>
</evidence>
<evidence type="ECO:0000256" key="3">
    <source>
        <dbReference type="ARBA" id="ARBA00005174"/>
    </source>
</evidence>
<dbReference type="PANTHER" id="PTHR43472">
    <property type="entry name" value="PHOSPHORIBOSYLAMINE--GLYCINE LIGASE"/>
    <property type="match status" value="1"/>
</dbReference>
<dbReference type="GO" id="GO:0009113">
    <property type="term" value="P:purine nucleobase biosynthetic process"/>
    <property type="evidence" value="ECO:0007669"/>
    <property type="project" value="InterPro"/>
</dbReference>
<dbReference type="GO" id="GO:0046872">
    <property type="term" value="F:metal ion binding"/>
    <property type="evidence" value="ECO:0007669"/>
    <property type="project" value="UniProtKB-KW"/>
</dbReference>
<dbReference type="InterPro" id="IPR020559">
    <property type="entry name" value="PRibGlycinamide_synth_CS"/>
</dbReference>
<dbReference type="UniPathway" id="UPA00074">
    <property type="reaction ID" value="UER00125"/>
</dbReference>
<dbReference type="AlphaFoldDB" id="A0A380ZDG9"/>
<dbReference type="EC" id="6.3.4.13" evidence="4 14"/>
<dbReference type="Pfam" id="PF02843">
    <property type="entry name" value="GARS_C"/>
    <property type="match status" value="1"/>
</dbReference>
<dbReference type="GO" id="GO:0006189">
    <property type="term" value="P:'de novo' IMP biosynthetic process"/>
    <property type="evidence" value="ECO:0007669"/>
    <property type="project" value="UniProtKB-UniRule"/>
</dbReference>
<dbReference type="Gene3D" id="3.30.470.20">
    <property type="entry name" value="ATP-grasp fold, B domain"/>
    <property type="match status" value="1"/>
</dbReference>
<dbReference type="PROSITE" id="PS50975">
    <property type="entry name" value="ATP_GRASP"/>
    <property type="match status" value="1"/>
</dbReference>
<keyword evidence="10" id="KW-0464">Manganese</keyword>
<evidence type="ECO:0000256" key="1">
    <source>
        <dbReference type="ARBA" id="ARBA00001936"/>
    </source>
</evidence>
<dbReference type="Pfam" id="PF01071">
    <property type="entry name" value="GARS_A"/>
    <property type="match status" value="1"/>
</dbReference>
<evidence type="ECO:0000256" key="13">
    <source>
        <dbReference type="ARBA" id="ARBA00042864"/>
    </source>
</evidence>
<comment type="catalytic activity">
    <reaction evidence="14">
        <text>5-phospho-beta-D-ribosylamine + glycine + ATP = N(1)-(5-phospho-beta-D-ribosyl)glycinamide + ADP + phosphate + H(+)</text>
        <dbReference type="Rhea" id="RHEA:17453"/>
        <dbReference type="ChEBI" id="CHEBI:15378"/>
        <dbReference type="ChEBI" id="CHEBI:30616"/>
        <dbReference type="ChEBI" id="CHEBI:43474"/>
        <dbReference type="ChEBI" id="CHEBI:57305"/>
        <dbReference type="ChEBI" id="CHEBI:58681"/>
        <dbReference type="ChEBI" id="CHEBI:143788"/>
        <dbReference type="ChEBI" id="CHEBI:456216"/>
        <dbReference type="EC" id="6.3.4.13"/>
    </reaction>
</comment>
<evidence type="ECO:0000256" key="2">
    <source>
        <dbReference type="ARBA" id="ARBA00001946"/>
    </source>
</evidence>
<dbReference type="SUPFAM" id="SSF56059">
    <property type="entry name" value="Glutathione synthetase ATP-binding domain-like"/>
    <property type="match status" value="1"/>
</dbReference>
<comment type="cofactor">
    <cofactor evidence="2">
        <name>Mg(2+)</name>
        <dbReference type="ChEBI" id="CHEBI:18420"/>
    </cofactor>
</comment>
<gene>
    <name evidence="14 17" type="primary">purD</name>
    <name evidence="17" type="ORF">NCTC12862_00309</name>
</gene>
<evidence type="ECO:0000256" key="5">
    <source>
        <dbReference type="ARBA" id="ARBA00022598"/>
    </source>
</evidence>
<reference evidence="17 18" key="1">
    <citation type="submission" date="2018-06" db="EMBL/GenBank/DDBJ databases">
        <authorList>
            <consortium name="Pathogen Informatics"/>
            <person name="Doyle S."/>
        </authorList>
    </citation>
    <scope>NUCLEOTIDE SEQUENCE [LARGE SCALE GENOMIC DNA]</scope>
    <source>
        <strain evidence="17 18">NCTC12862</strain>
    </source>
</reference>
<keyword evidence="9 15" id="KW-0067">ATP-binding</keyword>
<dbReference type="RefSeq" id="WP_004855108.1">
    <property type="nucleotide sequence ID" value="NZ_CACVBH010000002.1"/>
</dbReference>
<dbReference type="InterPro" id="IPR037123">
    <property type="entry name" value="PRibGlycinamide_synth_C_sf"/>
</dbReference>
<dbReference type="InterPro" id="IPR020560">
    <property type="entry name" value="PRibGlycinamide_synth_C-dom"/>
</dbReference>
<organism evidence="17 18">
    <name type="scientific">Bartonella doshiae</name>
    <dbReference type="NCBI Taxonomy" id="33044"/>
    <lineage>
        <taxon>Bacteria</taxon>
        <taxon>Pseudomonadati</taxon>
        <taxon>Pseudomonadota</taxon>
        <taxon>Alphaproteobacteria</taxon>
        <taxon>Hyphomicrobiales</taxon>
        <taxon>Bartonellaceae</taxon>
        <taxon>Bartonella</taxon>
    </lineage>
</organism>
<evidence type="ECO:0000259" key="16">
    <source>
        <dbReference type="PROSITE" id="PS50975"/>
    </source>
</evidence>
<dbReference type="PROSITE" id="PS00184">
    <property type="entry name" value="GARS"/>
    <property type="match status" value="1"/>
</dbReference>
<dbReference type="InterPro" id="IPR016185">
    <property type="entry name" value="PreATP-grasp_dom_sf"/>
</dbReference>
<dbReference type="HAMAP" id="MF_00138">
    <property type="entry name" value="GARS"/>
    <property type="match status" value="1"/>
</dbReference>
<evidence type="ECO:0000313" key="17">
    <source>
        <dbReference type="EMBL" id="SUV44560.1"/>
    </source>
</evidence>
<evidence type="ECO:0000256" key="7">
    <source>
        <dbReference type="ARBA" id="ARBA00022741"/>
    </source>
</evidence>
<comment type="cofactor">
    <cofactor evidence="1">
        <name>Mn(2+)</name>
        <dbReference type="ChEBI" id="CHEBI:29035"/>
    </cofactor>
</comment>
<dbReference type="STRING" id="33044.GCA_900005695_00464"/>
<dbReference type="Gene3D" id="3.90.600.10">
    <property type="entry name" value="Phosphoribosylglycinamide synthetase, C-terminal domain"/>
    <property type="match status" value="1"/>
</dbReference>
<evidence type="ECO:0000256" key="6">
    <source>
        <dbReference type="ARBA" id="ARBA00022723"/>
    </source>
</evidence>
<proteinExistence type="inferred from homology"/>
<evidence type="ECO:0000313" key="18">
    <source>
        <dbReference type="Proteomes" id="UP000254950"/>
    </source>
</evidence>
<dbReference type="FunFam" id="3.30.470.20:FF:000018">
    <property type="entry name" value="Trifunctional purine biosynthetic protein adenosine-3"/>
    <property type="match status" value="1"/>
</dbReference>
<comment type="pathway">
    <text evidence="3 14">Purine metabolism; IMP biosynthesis via de novo pathway; N(1)-(5-phospho-D-ribosyl)glycinamide from 5-phospho-alpha-D-ribose 1-diphosphate: step 2/2.</text>
</comment>
<dbReference type="InterPro" id="IPR020561">
    <property type="entry name" value="PRibGlycinamid_synth_ATP-grasp"/>
</dbReference>
<dbReference type="InterPro" id="IPR020562">
    <property type="entry name" value="PRibGlycinamide_synth_N"/>
</dbReference>
<feature type="domain" description="ATP-grasp" evidence="16">
    <location>
        <begin position="107"/>
        <end position="312"/>
    </location>
</feature>
<dbReference type="NCBIfam" id="TIGR00877">
    <property type="entry name" value="purD"/>
    <property type="match status" value="1"/>
</dbReference>
<dbReference type="SUPFAM" id="SSF51246">
    <property type="entry name" value="Rudiment single hybrid motif"/>
    <property type="match status" value="1"/>
</dbReference>
<keyword evidence="8 14" id="KW-0658">Purine biosynthesis</keyword>
<dbReference type="PANTHER" id="PTHR43472:SF1">
    <property type="entry name" value="PHOSPHORIBOSYLAMINE--GLYCINE LIGASE, CHLOROPLASTIC"/>
    <property type="match status" value="1"/>
</dbReference>
<sequence>MNILLIGSGGREHALAWKIAASPLLTKLYCAPGNPATMELGENIDLNIDDHLLVIEFCKIHFIDLVIVGPEAPLIAGITDSLNRAHIPVFGPTQKAAQLEGSKAFTKELCHKNNIPTATYQCFNDAAKAKAYIQQQGVPIVIKADGLAAGKGVVVATTMEEALNAVDTCLKCTVNNIGEKIVVESFLEGEEASFFCLCDGKNALPFGSAQDHKRIGDGDTGANTGGMGAYSPAPIMTQEMVDRTLKEIVNPTLQSMDKMGIPFKGILFVGLMITQKGPQLIEFNVRFGDPECQVLMMRLQDDILPILLAAAQGKLEKKSIQWSEKTALTVVMAANGYPDSPQKGTIIRNIDKVNALPDVKVFQAGTALHNGEIIANGGRVLNITATGETVTQAQKRAYEAVDCIDWPEGFVRRDIGWRAIARES</sequence>
<evidence type="ECO:0000256" key="12">
    <source>
        <dbReference type="ARBA" id="ARBA00042242"/>
    </source>
</evidence>
<keyword evidence="7 15" id="KW-0547">Nucleotide-binding</keyword>
<dbReference type="OrthoDB" id="9807240at2"/>
<dbReference type="SUPFAM" id="SSF52440">
    <property type="entry name" value="PreATP-grasp domain"/>
    <property type="match status" value="1"/>
</dbReference>
<evidence type="ECO:0000256" key="8">
    <source>
        <dbReference type="ARBA" id="ARBA00022755"/>
    </source>
</evidence>
<dbReference type="Gene3D" id="3.40.50.20">
    <property type="match status" value="1"/>
</dbReference>
<keyword evidence="5 14" id="KW-0436">Ligase</keyword>
<evidence type="ECO:0000256" key="14">
    <source>
        <dbReference type="HAMAP-Rule" id="MF_00138"/>
    </source>
</evidence>
<dbReference type="Pfam" id="PF02844">
    <property type="entry name" value="GARS_N"/>
    <property type="match status" value="1"/>
</dbReference>
<dbReference type="Proteomes" id="UP000254950">
    <property type="component" value="Unassembled WGS sequence"/>
</dbReference>
<keyword evidence="6" id="KW-0479">Metal-binding</keyword>
<dbReference type="InterPro" id="IPR000115">
    <property type="entry name" value="PRibGlycinamide_synth"/>
</dbReference>
<protein>
    <recommendedName>
        <fullName evidence="4 14">Phosphoribosylamine--glycine ligase</fullName>
        <ecNumber evidence="4 14">6.3.4.13</ecNumber>
    </recommendedName>
    <alternativeName>
        <fullName evidence="14">GARS</fullName>
    </alternativeName>
    <alternativeName>
        <fullName evidence="12 14">Glycinamide ribonucleotide synthetase</fullName>
    </alternativeName>
    <alternativeName>
        <fullName evidence="13 14">Phosphoribosylglycinamide synthetase</fullName>
    </alternativeName>
</protein>
<evidence type="ECO:0000256" key="11">
    <source>
        <dbReference type="ARBA" id="ARBA00038345"/>
    </source>
</evidence>
<dbReference type="InterPro" id="IPR013815">
    <property type="entry name" value="ATP_grasp_subdomain_1"/>
</dbReference>
<dbReference type="FunFam" id="3.90.600.10:FF:000001">
    <property type="entry name" value="Trifunctional purine biosynthetic protein adenosine-3"/>
    <property type="match status" value="1"/>
</dbReference>
<dbReference type="GO" id="GO:0004637">
    <property type="term" value="F:phosphoribosylamine-glycine ligase activity"/>
    <property type="evidence" value="ECO:0007669"/>
    <property type="project" value="UniProtKB-UniRule"/>
</dbReference>
<dbReference type="EMBL" id="UFTF01000001">
    <property type="protein sequence ID" value="SUV44560.1"/>
    <property type="molecule type" value="Genomic_DNA"/>
</dbReference>
<dbReference type="GO" id="GO:0005524">
    <property type="term" value="F:ATP binding"/>
    <property type="evidence" value="ECO:0007669"/>
    <property type="project" value="UniProtKB-UniRule"/>
</dbReference>
<accession>A0A380ZDG9</accession>
<dbReference type="Gene3D" id="3.30.1490.20">
    <property type="entry name" value="ATP-grasp fold, A domain"/>
    <property type="match status" value="1"/>
</dbReference>
<dbReference type="InterPro" id="IPR011761">
    <property type="entry name" value="ATP-grasp"/>
</dbReference>
<comment type="similarity">
    <text evidence="11 14">Belongs to the GARS family.</text>
</comment>
<dbReference type="SMART" id="SM01210">
    <property type="entry name" value="GARS_C"/>
    <property type="match status" value="1"/>
</dbReference>
<evidence type="ECO:0000256" key="15">
    <source>
        <dbReference type="PROSITE-ProRule" id="PRU00409"/>
    </source>
</evidence>
<name>A0A380ZDG9_BARDO</name>
<dbReference type="InterPro" id="IPR011054">
    <property type="entry name" value="Rudment_hybrid_motif"/>
</dbReference>
<evidence type="ECO:0000256" key="9">
    <source>
        <dbReference type="ARBA" id="ARBA00022840"/>
    </source>
</evidence>
<dbReference type="SMART" id="SM01209">
    <property type="entry name" value="GARS_A"/>
    <property type="match status" value="1"/>
</dbReference>